<dbReference type="RefSeq" id="WP_005260979.1">
    <property type="nucleotide sequence ID" value="NZ_AJYC02000081.1"/>
</dbReference>
<comment type="caution">
    <text evidence="2">The sequence shown here is derived from an EMBL/GenBank/DDBJ whole genome shotgun (WGS) entry which is preliminary data.</text>
</comment>
<organism evidence="2 3">
    <name type="scientific">Rhodococcus opacus M213</name>
    <dbReference type="NCBI Taxonomy" id="1129896"/>
    <lineage>
        <taxon>Bacteria</taxon>
        <taxon>Bacillati</taxon>
        <taxon>Actinomycetota</taxon>
        <taxon>Actinomycetes</taxon>
        <taxon>Mycobacteriales</taxon>
        <taxon>Nocardiaceae</taxon>
        <taxon>Rhodococcus</taxon>
    </lineage>
</organism>
<dbReference type="EMBL" id="AJYC02000081">
    <property type="protein sequence ID" value="EKT79578.1"/>
    <property type="molecule type" value="Genomic_DNA"/>
</dbReference>
<sequence length="105" mass="11766">MRTTENDTGDRVADHTEPRCTRERPRDQVQQSSERGAGAELETHAQVPALDGPAPAGPRAPDGRDHGLVEDVRRGDEVADHLRRGEQHAVTVREFDHDIRELTER</sequence>
<accession>K8XDG9</accession>
<dbReference type="AlphaFoldDB" id="K8XDG9"/>
<feature type="region of interest" description="Disordered" evidence="1">
    <location>
        <begin position="1"/>
        <end position="68"/>
    </location>
</feature>
<feature type="compositionally biased region" description="Basic and acidic residues" evidence="1">
    <location>
        <begin position="1"/>
        <end position="27"/>
    </location>
</feature>
<protein>
    <submittedName>
        <fullName evidence="2">Uncharacterized protein</fullName>
    </submittedName>
</protein>
<evidence type="ECO:0000313" key="3">
    <source>
        <dbReference type="Proteomes" id="UP000005951"/>
    </source>
</evidence>
<dbReference type="Proteomes" id="UP000005951">
    <property type="component" value="Unassembled WGS sequence"/>
</dbReference>
<name>K8XDG9_RHOOP</name>
<proteinExistence type="predicted"/>
<evidence type="ECO:0000256" key="1">
    <source>
        <dbReference type="SAM" id="MobiDB-lite"/>
    </source>
</evidence>
<reference evidence="2 3" key="1">
    <citation type="journal article" date="2013" name="Genome Announc.">
        <title>Draft Genome Sequence of Rhodococcus opacus Strain M213 Shows a Diverse Catabolic Potential.</title>
        <authorList>
            <person name="Pathak A."/>
            <person name="Green S.J."/>
            <person name="Ogram A."/>
            <person name="Chauhan A."/>
        </authorList>
    </citation>
    <scope>NUCLEOTIDE SEQUENCE [LARGE SCALE GENOMIC DNA]</scope>
    <source>
        <strain evidence="2 3">M213</strain>
    </source>
</reference>
<gene>
    <name evidence="2" type="ORF">WSS_A26740</name>
</gene>
<evidence type="ECO:0000313" key="2">
    <source>
        <dbReference type="EMBL" id="EKT79578.1"/>
    </source>
</evidence>
<feature type="compositionally biased region" description="Low complexity" evidence="1">
    <location>
        <begin position="51"/>
        <end position="60"/>
    </location>
</feature>